<evidence type="ECO:0000313" key="1">
    <source>
        <dbReference type="EMBL" id="GAV09893.1"/>
    </source>
</evidence>
<organism evidence="1 2">
    <name type="scientific">Ramazzottius varieornatus</name>
    <name type="common">Water bear</name>
    <name type="synonym">Tardigrade</name>
    <dbReference type="NCBI Taxonomy" id="947166"/>
    <lineage>
        <taxon>Eukaryota</taxon>
        <taxon>Metazoa</taxon>
        <taxon>Ecdysozoa</taxon>
        <taxon>Tardigrada</taxon>
        <taxon>Eutardigrada</taxon>
        <taxon>Parachela</taxon>
        <taxon>Hypsibioidea</taxon>
        <taxon>Ramazzottiidae</taxon>
        <taxon>Ramazzottius</taxon>
    </lineage>
</organism>
<comment type="caution">
    <text evidence="1">The sequence shown here is derived from an EMBL/GenBank/DDBJ whole genome shotgun (WGS) entry which is preliminary data.</text>
</comment>
<evidence type="ECO:0000313" key="2">
    <source>
        <dbReference type="Proteomes" id="UP000186922"/>
    </source>
</evidence>
<dbReference type="EMBL" id="BDGG01000043">
    <property type="protein sequence ID" value="GAV09893.1"/>
    <property type="molecule type" value="Genomic_DNA"/>
</dbReference>
<reference evidence="1 2" key="1">
    <citation type="journal article" date="2016" name="Nat. Commun.">
        <title>Extremotolerant tardigrade genome and improved radiotolerance of human cultured cells by tardigrade-unique protein.</title>
        <authorList>
            <person name="Hashimoto T."/>
            <person name="Horikawa D.D."/>
            <person name="Saito Y."/>
            <person name="Kuwahara H."/>
            <person name="Kozuka-Hata H."/>
            <person name="Shin-I T."/>
            <person name="Minakuchi Y."/>
            <person name="Ohishi K."/>
            <person name="Motoyama A."/>
            <person name="Aizu T."/>
            <person name="Enomoto A."/>
            <person name="Kondo K."/>
            <person name="Tanaka S."/>
            <person name="Hara Y."/>
            <person name="Koshikawa S."/>
            <person name="Sagara H."/>
            <person name="Miura T."/>
            <person name="Yokobori S."/>
            <person name="Miyagawa K."/>
            <person name="Suzuki Y."/>
            <person name="Kubo T."/>
            <person name="Oyama M."/>
            <person name="Kohara Y."/>
            <person name="Fujiyama A."/>
            <person name="Arakawa K."/>
            <person name="Katayama T."/>
            <person name="Toyoda A."/>
            <person name="Kunieda T."/>
        </authorList>
    </citation>
    <scope>NUCLEOTIDE SEQUENCE [LARGE SCALE GENOMIC DNA]</scope>
    <source>
        <strain evidence="1 2">YOKOZUNA-1</strain>
    </source>
</reference>
<protein>
    <submittedName>
        <fullName evidence="1">Uncharacterized protein</fullName>
    </submittedName>
</protein>
<keyword evidence="2" id="KW-1185">Reference proteome</keyword>
<name>A0A1D1WA60_RAMVA</name>
<accession>A0A1D1WA60</accession>
<gene>
    <name evidence="1" type="primary">RvY_19360-1</name>
    <name evidence="1" type="synonym">RvY_19360.1</name>
    <name evidence="1" type="ORF">RvY_19360</name>
</gene>
<dbReference type="AlphaFoldDB" id="A0A1D1WA60"/>
<sequence length="145" mass="16654">MLGKDRLELAQSLGSVDVAHYPDNDHRRRLQNRHCVDHFFLVHLYKPPSINQALFLTLDCRLLHARPNREYSPGIAGKLQILLEPGFSTSRTTWVMPALKARKAVRWMGFFWSSLGKALTRPRIPLARRLGAKPIEPCRGAENFR</sequence>
<proteinExistence type="predicted"/>
<dbReference type="Proteomes" id="UP000186922">
    <property type="component" value="Unassembled WGS sequence"/>
</dbReference>